<evidence type="ECO:0000313" key="2">
    <source>
        <dbReference type="WBParaSite" id="RSKR_0000198700.1"/>
    </source>
</evidence>
<proteinExistence type="predicted"/>
<organism evidence="1 2">
    <name type="scientific">Rhabditophanes sp. KR3021</name>
    <dbReference type="NCBI Taxonomy" id="114890"/>
    <lineage>
        <taxon>Eukaryota</taxon>
        <taxon>Metazoa</taxon>
        <taxon>Ecdysozoa</taxon>
        <taxon>Nematoda</taxon>
        <taxon>Chromadorea</taxon>
        <taxon>Rhabditida</taxon>
        <taxon>Tylenchina</taxon>
        <taxon>Panagrolaimomorpha</taxon>
        <taxon>Strongyloidoidea</taxon>
        <taxon>Alloionematidae</taxon>
        <taxon>Rhabditophanes</taxon>
    </lineage>
</organism>
<dbReference type="Proteomes" id="UP000095286">
    <property type="component" value="Unplaced"/>
</dbReference>
<accession>A0AC35TLE6</accession>
<evidence type="ECO:0000313" key="1">
    <source>
        <dbReference type="Proteomes" id="UP000095286"/>
    </source>
</evidence>
<sequence>MTGKNFDKWLKDAGVIDGKNITLTMTGIAFAKVAGPKKKVSFPEAKKVIINVAKDRASHSKEEVQVEINNMVAKLKAVEGPKTLGASKAAADGVYNRLTDHTKYTGAHKERFTDDGKGKGKAGREDIVEKDGYTASYKNKGTYDKTHPAE</sequence>
<reference evidence="2" key="1">
    <citation type="submission" date="2016-11" db="UniProtKB">
        <authorList>
            <consortium name="WormBaseParasite"/>
        </authorList>
    </citation>
    <scope>IDENTIFICATION</scope>
    <source>
        <strain evidence="2">KR3021</strain>
    </source>
</reference>
<name>A0AC35TLE6_9BILA</name>
<protein>
    <submittedName>
        <fullName evidence="2">DNA-binding protein</fullName>
    </submittedName>
</protein>
<dbReference type="WBParaSite" id="RSKR_0000198700.1">
    <property type="protein sequence ID" value="RSKR_0000198700.1"/>
    <property type="gene ID" value="RSKR_0000198700"/>
</dbReference>